<reference evidence="2" key="1">
    <citation type="journal article" date="2019" name="Sci. Rep.">
        <title>Draft genome of Tanacetum cinerariifolium, the natural source of mosquito coil.</title>
        <authorList>
            <person name="Yamashiro T."/>
            <person name="Shiraishi A."/>
            <person name="Satake H."/>
            <person name="Nakayama K."/>
        </authorList>
    </citation>
    <scope>NUCLEOTIDE SEQUENCE</scope>
</reference>
<feature type="region of interest" description="Disordered" evidence="1">
    <location>
        <begin position="92"/>
        <end position="124"/>
    </location>
</feature>
<evidence type="ECO:0000313" key="2">
    <source>
        <dbReference type="EMBL" id="GEU58077.1"/>
    </source>
</evidence>
<protein>
    <recommendedName>
        <fullName evidence="3">Zinc finger, CCHC-type</fullName>
    </recommendedName>
</protein>
<proteinExistence type="predicted"/>
<name>A0A6L2LB38_TANCI</name>
<accession>A0A6L2LB38</accession>
<gene>
    <name evidence="2" type="ORF">Tci_030055</name>
</gene>
<feature type="compositionally biased region" description="Basic and acidic residues" evidence="1">
    <location>
        <begin position="114"/>
        <end position="124"/>
    </location>
</feature>
<dbReference type="EMBL" id="BKCJ010003941">
    <property type="protein sequence ID" value="GEU58077.1"/>
    <property type="molecule type" value="Genomic_DNA"/>
</dbReference>
<organism evidence="2">
    <name type="scientific">Tanacetum cinerariifolium</name>
    <name type="common">Dalmatian daisy</name>
    <name type="synonym">Chrysanthemum cinerariifolium</name>
    <dbReference type="NCBI Taxonomy" id="118510"/>
    <lineage>
        <taxon>Eukaryota</taxon>
        <taxon>Viridiplantae</taxon>
        <taxon>Streptophyta</taxon>
        <taxon>Embryophyta</taxon>
        <taxon>Tracheophyta</taxon>
        <taxon>Spermatophyta</taxon>
        <taxon>Magnoliopsida</taxon>
        <taxon>eudicotyledons</taxon>
        <taxon>Gunneridae</taxon>
        <taxon>Pentapetalae</taxon>
        <taxon>asterids</taxon>
        <taxon>campanulids</taxon>
        <taxon>Asterales</taxon>
        <taxon>Asteraceae</taxon>
        <taxon>Asteroideae</taxon>
        <taxon>Anthemideae</taxon>
        <taxon>Anthemidinae</taxon>
        <taxon>Tanacetum</taxon>
    </lineage>
</organism>
<sequence>MMTGTKFDIKKFNGKNDFGLWKVRMKALLEQHGLAVALEKLLAATTVGEVVPLLSENHHRERTGAPNMAPYGGVTELKGDGGRGLYVRGRSGQRDIEQGTDSAWSKSHGRSNMHRKEDQVSGSRVDEYDSADVMMVMSVEEPLDWIMDSRGSYHMTYKRDYLFDFEEYDGGNILLGDGME</sequence>
<dbReference type="AlphaFoldDB" id="A0A6L2LB38"/>
<evidence type="ECO:0008006" key="3">
    <source>
        <dbReference type="Google" id="ProtNLM"/>
    </source>
</evidence>
<evidence type="ECO:0000256" key="1">
    <source>
        <dbReference type="SAM" id="MobiDB-lite"/>
    </source>
</evidence>
<comment type="caution">
    <text evidence="2">The sequence shown here is derived from an EMBL/GenBank/DDBJ whole genome shotgun (WGS) entry which is preliminary data.</text>
</comment>